<name>A0A5C6N6S9_9TELE</name>
<feature type="region of interest" description="Disordered" evidence="1">
    <location>
        <begin position="73"/>
        <end position="183"/>
    </location>
</feature>
<gene>
    <name evidence="3" type="ORF">D4764_04G0000730</name>
</gene>
<feature type="signal peptide" evidence="2">
    <location>
        <begin position="1"/>
        <end position="18"/>
    </location>
</feature>
<protein>
    <submittedName>
        <fullName evidence="3">Uncharacterized protein</fullName>
    </submittedName>
</protein>
<evidence type="ECO:0000313" key="3">
    <source>
        <dbReference type="EMBL" id="TWW61427.1"/>
    </source>
</evidence>
<feature type="compositionally biased region" description="Basic residues" evidence="1">
    <location>
        <begin position="170"/>
        <end position="183"/>
    </location>
</feature>
<dbReference type="Proteomes" id="UP000324091">
    <property type="component" value="Chromosome 4"/>
</dbReference>
<dbReference type="EMBL" id="RHFK02000017">
    <property type="protein sequence ID" value="TWW61427.1"/>
    <property type="molecule type" value="Genomic_DNA"/>
</dbReference>
<organism evidence="3 4">
    <name type="scientific">Takifugu flavidus</name>
    <name type="common">sansaifugu</name>
    <dbReference type="NCBI Taxonomy" id="433684"/>
    <lineage>
        <taxon>Eukaryota</taxon>
        <taxon>Metazoa</taxon>
        <taxon>Chordata</taxon>
        <taxon>Craniata</taxon>
        <taxon>Vertebrata</taxon>
        <taxon>Euteleostomi</taxon>
        <taxon>Actinopterygii</taxon>
        <taxon>Neopterygii</taxon>
        <taxon>Teleostei</taxon>
        <taxon>Neoteleostei</taxon>
        <taxon>Acanthomorphata</taxon>
        <taxon>Eupercaria</taxon>
        <taxon>Tetraodontiformes</taxon>
        <taxon>Tetradontoidea</taxon>
        <taxon>Tetraodontidae</taxon>
        <taxon>Takifugu</taxon>
    </lineage>
</organism>
<evidence type="ECO:0000256" key="2">
    <source>
        <dbReference type="SAM" id="SignalP"/>
    </source>
</evidence>
<sequence>MRELWVSCLLFCFAVTSAALLNEKKRVFRPGDKEELRRVQKELRRGIRRGKDSYRRKLEERLKGSNAREVWRGLKTISGHTKDSGRGPESGGLDCAAPSLSHSSKPRPDVAVTSPSPLSPRNTSGTGSSLLTPRHLPPPPPDRPSQSNPRPHPPGVTPRLSITADQVRKELRRTKTRKATGPE</sequence>
<keyword evidence="4" id="KW-1185">Reference proteome</keyword>
<feature type="compositionally biased region" description="Polar residues" evidence="1">
    <location>
        <begin position="113"/>
        <end position="127"/>
    </location>
</feature>
<evidence type="ECO:0000313" key="4">
    <source>
        <dbReference type="Proteomes" id="UP000324091"/>
    </source>
</evidence>
<keyword evidence="2" id="KW-0732">Signal</keyword>
<feature type="chain" id="PRO_5023005719" evidence="2">
    <location>
        <begin position="19"/>
        <end position="183"/>
    </location>
</feature>
<dbReference type="PANTHER" id="PTHR47510">
    <property type="entry name" value="REVERSE TRANSCRIPTASE DOMAIN-CONTAINING PROTEIN"/>
    <property type="match status" value="1"/>
</dbReference>
<evidence type="ECO:0000256" key="1">
    <source>
        <dbReference type="SAM" id="MobiDB-lite"/>
    </source>
</evidence>
<reference evidence="3 4" key="1">
    <citation type="submission" date="2019-04" db="EMBL/GenBank/DDBJ databases">
        <title>Chromosome genome assembly for Takifugu flavidus.</title>
        <authorList>
            <person name="Xiao S."/>
        </authorList>
    </citation>
    <scope>NUCLEOTIDE SEQUENCE [LARGE SCALE GENOMIC DNA]</scope>
    <source>
        <strain evidence="3">HTHZ2018</strain>
        <tissue evidence="3">Muscle</tissue>
    </source>
</reference>
<dbReference type="AlphaFoldDB" id="A0A5C6N6S9"/>
<dbReference type="PANTHER" id="PTHR47510:SF3">
    <property type="entry name" value="ENDO_EXONUCLEASE_PHOSPHATASE DOMAIN-CONTAINING PROTEIN"/>
    <property type="match status" value="1"/>
</dbReference>
<accession>A0A5C6N6S9</accession>
<comment type="caution">
    <text evidence="3">The sequence shown here is derived from an EMBL/GenBank/DDBJ whole genome shotgun (WGS) entry which is preliminary data.</text>
</comment>
<proteinExistence type="predicted"/>